<dbReference type="EMBL" id="FMJC01000001">
    <property type="protein sequence ID" value="SCM70125.1"/>
    <property type="molecule type" value="Genomic_DNA"/>
</dbReference>
<proteinExistence type="predicted"/>
<sequence>MQHGGVNKLLSSVWAEEWCKKHIDIDPFFVCCIYSHSMSLLICFSMP</sequence>
<accession>A0A212KXU9</accession>
<protein>
    <submittedName>
        <fullName evidence="1">Uncharacterized protein</fullName>
    </submittedName>
</protein>
<evidence type="ECO:0000313" key="1">
    <source>
        <dbReference type="EMBL" id="SCM70125.1"/>
    </source>
</evidence>
<gene>
    <name evidence="1" type="ORF">KL86DES1_10202</name>
</gene>
<name>A0A212KXU9_9BACT</name>
<dbReference type="AlphaFoldDB" id="A0A212KXU9"/>
<organism evidence="1">
    <name type="scientific">uncultured Desulfovibrio sp</name>
    <dbReference type="NCBI Taxonomy" id="167968"/>
    <lineage>
        <taxon>Bacteria</taxon>
        <taxon>Pseudomonadati</taxon>
        <taxon>Thermodesulfobacteriota</taxon>
        <taxon>Desulfovibrionia</taxon>
        <taxon>Desulfovibrionales</taxon>
        <taxon>Desulfovibrionaceae</taxon>
        <taxon>Desulfovibrio</taxon>
        <taxon>environmental samples</taxon>
    </lineage>
</organism>
<reference evidence="1" key="1">
    <citation type="submission" date="2016-08" db="EMBL/GenBank/DDBJ databases">
        <authorList>
            <person name="Seilhamer J.J."/>
        </authorList>
    </citation>
    <scope>NUCLEOTIDE SEQUENCE</scope>
    <source>
        <strain evidence="1">86-1</strain>
    </source>
</reference>